<dbReference type="InterPro" id="IPR038162">
    <property type="entry name" value="SoxY_sf"/>
</dbReference>
<keyword evidence="1" id="KW-0732">Signal</keyword>
<feature type="signal peptide" evidence="1">
    <location>
        <begin position="1"/>
        <end position="29"/>
    </location>
</feature>
<dbReference type="KEGG" id="ctes:O987_23270"/>
<dbReference type="InterPro" id="IPR032711">
    <property type="entry name" value="SoxY"/>
</dbReference>
<name>A0A076PZ77_COMTE</name>
<dbReference type="PROSITE" id="PS51318">
    <property type="entry name" value="TAT"/>
    <property type="match status" value="1"/>
</dbReference>
<dbReference type="InterPro" id="IPR016568">
    <property type="entry name" value="Sulphur_oxidation_SoxY"/>
</dbReference>
<feature type="domain" description="Ig-like SoxY" evidence="2">
    <location>
        <begin position="52"/>
        <end position="160"/>
    </location>
</feature>
<evidence type="ECO:0000313" key="3">
    <source>
        <dbReference type="EMBL" id="AIJ48737.1"/>
    </source>
</evidence>
<dbReference type="Proteomes" id="UP000028782">
    <property type="component" value="Chromosome"/>
</dbReference>
<evidence type="ECO:0000313" key="4">
    <source>
        <dbReference type="Proteomes" id="UP000028782"/>
    </source>
</evidence>
<dbReference type="HOGENOM" id="CLU_118521_1_1_4"/>
<gene>
    <name evidence="3" type="ORF">O987_23270</name>
</gene>
<dbReference type="RefSeq" id="WP_003051963.1">
    <property type="nucleotide sequence ID" value="NZ_CP006704.1"/>
</dbReference>
<dbReference type="InterPro" id="IPR006311">
    <property type="entry name" value="TAT_signal"/>
</dbReference>
<organism evidence="3 4">
    <name type="scientific">Comamonas testosteroni TK102</name>
    <dbReference type="NCBI Taxonomy" id="1392005"/>
    <lineage>
        <taxon>Bacteria</taxon>
        <taxon>Pseudomonadati</taxon>
        <taxon>Pseudomonadota</taxon>
        <taxon>Betaproteobacteria</taxon>
        <taxon>Burkholderiales</taxon>
        <taxon>Comamonadaceae</taxon>
        <taxon>Comamonas</taxon>
    </lineage>
</organism>
<evidence type="ECO:0000256" key="1">
    <source>
        <dbReference type="SAM" id="SignalP"/>
    </source>
</evidence>
<proteinExistence type="predicted"/>
<feature type="chain" id="PRO_5001716200" evidence="1">
    <location>
        <begin position="30"/>
        <end position="162"/>
    </location>
</feature>
<dbReference type="EMBL" id="CP006704">
    <property type="protein sequence ID" value="AIJ48737.1"/>
    <property type="molecule type" value="Genomic_DNA"/>
</dbReference>
<dbReference type="PIRSF" id="PIRSF010312">
    <property type="entry name" value="Sulphur_oxidation_SoxY"/>
    <property type="match status" value="1"/>
</dbReference>
<dbReference type="Pfam" id="PF13501">
    <property type="entry name" value="SoxY"/>
    <property type="match status" value="1"/>
</dbReference>
<sequence>MFKHTSRRSLVLGAAAAGASLALPASALAQAKTPLVGPLAPNPAEFRKIMEQFTGSKPGLAEGLQLELPVLADNPSAVPVKVKVTLPITEQDWCEEIIVLAELNPSPLACRMQFTAAAGAAEAAVRIRLSQSQTVHALARMKSGKILVAKQATTVAASGCGM</sequence>
<reference evidence="3 4" key="1">
    <citation type="journal article" date="2014" name="Genome Announc.">
        <title>Complete Genome Sequence of Polychlorinated Biphenyl Degrader Comamonas testosteroni TK102 (NBRC 109938).</title>
        <authorList>
            <person name="Fukuda K."/>
            <person name="Hosoyama A."/>
            <person name="Tsuchikane K."/>
            <person name="Ohji S."/>
            <person name="Yamazoe A."/>
            <person name="Fujita N."/>
            <person name="Shintani M."/>
            <person name="Kimbara K."/>
        </authorList>
    </citation>
    <scope>NUCLEOTIDE SEQUENCE [LARGE SCALE GENOMIC DNA]</scope>
    <source>
        <strain evidence="3">TK102</strain>
    </source>
</reference>
<protein>
    <submittedName>
        <fullName evidence="3">Sulfur oxidation protein SoxY</fullName>
    </submittedName>
</protein>
<evidence type="ECO:0000259" key="2">
    <source>
        <dbReference type="Pfam" id="PF13501"/>
    </source>
</evidence>
<dbReference type="Gene3D" id="2.60.40.2470">
    <property type="entry name" value="SoxY domain"/>
    <property type="match status" value="1"/>
</dbReference>
<accession>A0A076PZ77</accession>
<dbReference type="AlphaFoldDB" id="A0A076PZ77"/>